<gene>
    <name evidence="1" type="ORF">B0H17DRAFT_956665</name>
</gene>
<evidence type="ECO:0000313" key="1">
    <source>
        <dbReference type="EMBL" id="KAJ7654883.1"/>
    </source>
</evidence>
<feature type="non-terminal residue" evidence="1">
    <location>
        <position position="1"/>
    </location>
</feature>
<dbReference type="Proteomes" id="UP001221757">
    <property type="component" value="Unassembled WGS sequence"/>
</dbReference>
<name>A0AAD7G4D0_MYCRO</name>
<sequence length="93" mass="10612">YDCVFVEGDPDLPGFRGLLAARVLLFMSFKHRGISYPCALVTWFPAIGDEPCPNVGMWMVEPDLDGCRQRFMDIIYFDTILRGAHLIAHVPFY</sequence>
<dbReference type="EMBL" id="JARKIE010000315">
    <property type="protein sequence ID" value="KAJ7654883.1"/>
    <property type="molecule type" value="Genomic_DNA"/>
</dbReference>
<reference evidence="1" key="1">
    <citation type="submission" date="2023-03" db="EMBL/GenBank/DDBJ databases">
        <title>Massive genome expansion in bonnet fungi (Mycena s.s.) driven by repeated elements and novel gene families across ecological guilds.</title>
        <authorList>
            <consortium name="Lawrence Berkeley National Laboratory"/>
            <person name="Harder C.B."/>
            <person name="Miyauchi S."/>
            <person name="Viragh M."/>
            <person name="Kuo A."/>
            <person name="Thoen E."/>
            <person name="Andreopoulos B."/>
            <person name="Lu D."/>
            <person name="Skrede I."/>
            <person name="Drula E."/>
            <person name="Henrissat B."/>
            <person name="Morin E."/>
            <person name="Kohler A."/>
            <person name="Barry K."/>
            <person name="LaButti K."/>
            <person name="Morin E."/>
            <person name="Salamov A."/>
            <person name="Lipzen A."/>
            <person name="Mereny Z."/>
            <person name="Hegedus B."/>
            <person name="Baldrian P."/>
            <person name="Stursova M."/>
            <person name="Weitz H."/>
            <person name="Taylor A."/>
            <person name="Grigoriev I.V."/>
            <person name="Nagy L.G."/>
            <person name="Martin F."/>
            <person name="Kauserud H."/>
        </authorList>
    </citation>
    <scope>NUCLEOTIDE SEQUENCE</scope>
    <source>
        <strain evidence="1">CBHHK067</strain>
    </source>
</reference>
<protein>
    <submittedName>
        <fullName evidence="1">Uncharacterized protein</fullName>
    </submittedName>
</protein>
<dbReference type="AlphaFoldDB" id="A0AAD7G4D0"/>
<evidence type="ECO:0000313" key="2">
    <source>
        <dbReference type="Proteomes" id="UP001221757"/>
    </source>
</evidence>
<comment type="caution">
    <text evidence="1">The sequence shown here is derived from an EMBL/GenBank/DDBJ whole genome shotgun (WGS) entry which is preliminary data.</text>
</comment>
<accession>A0AAD7G4D0</accession>
<proteinExistence type="predicted"/>
<organism evidence="1 2">
    <name type="scientific">Mycena rosella</name>
    <name type="common">Pink bonnet</name>
    <name type="synonym">Agaricus rosellus</name>
    <dbReference type="NCBI Taxonomy" id="1033263"/>
    <lineage>
        <taxon>Eukaryota</taxon>
        <taxon>Fungi</taxon>
        <taxon>Dikarya</taxon>
        <taxon>Basidiomycota</taxon>
        <taxon>Agaricomycotina</taxon>
        <taxon>Agaricomycetes</taxon>
        <taxon>Agaricomycetidae</taxon>
        <taxon>Agaricales</taxon>
        <taxon>Marasmiineae</taxon>
        <taxon>Mycenaceae</taxon>
        <taxon>Mycena</taxon>
    </lineage>
</organism>
<keyword evidence="2" id="KW-1185">Reference proteome</keyword>